<gene>
    <name evidence="8" type="ORF">BHD05_07425</name>
</gene>
<sequence length="287" mass="30441">MTILVGLTLGLGLLLAVSPFLWPAGVAETRPAPRQLQRARDSLEQAGLHDVTLSALAAVSVILAIAAAALTFAVVPVLALAVVVALVALALPLVVITSRARARITANRAVWPDIVDHLVSAVRSGLALPDSVVSLAHTSPPAVRESFAEFERGYRATGNFGLSVDELKSRLADPVADRVLETLRMSREVGGSELTTVLRNLAAYLRQEAALRSEVEARQSWVMNAARLGVAAPWIILILLATRPEAAAAYNTAAGLAIIVGGLGVTVVAYRVMVGIGRMPQEQRWFR</sequence>
<keyword evidence="4 6" id="KW-1133">Transmembrane helix</keyword>
<evidence type="ECO:0000256" key="4">
    <source>
        <dbReference type="ARBA" id="ARBA00022989"/>
    </source>
</evidence>
<evidence type="ECO:0000259" key="7">
    <source>
        <dbReference type="Pfam" id="PF00482"/>
    </source>
</evidence>
<evidence type="ECO:0000313" key="8">
    <source>
        <dbReference type="EMBL" id="QHO69497.1"/>
    </source>
</evidence>
<evidence type="ECO:0000256" key="2">
    <source>
        <dbReference type="ARBA" id="ARBA00022475"/>
    </source>
</evidence>
<name>A0A7L5AGV8_9MICO</name>
<accession>A0A7L5AGV8</accession>
<keyword evidence="5 6" id="KW-0472">Membrane</keyword>
<keyword evidence="3 6" id="KW-0812">Transmembrane</keyword>
<dbReference type="GO" id="GO:0005886">
    <property type="term" value="C:plasma membrane"/>
    <property type="evidence" value="ECO:0007669"/>
    <property type="project" value="UniProtKB-SubCell"/>
</dbReference>
<comment type="subcellular location">
    <subcellularLocation>
        <location evidence="1">Cell membrane</location>
        <topology evidence="1">Multi-pass membrane protein</topology>
    </subcellularLocation>
</comment>
<dbReference type="EMBL" id="CP017146">
    <property type="protein sequence ID" value="QHO69497.1"/>
    <property type="molecule type" value="Genomic_DNA"/>
</dbReference>
<feature type="transmembrane region" description="Helical" evidence="6">
    <location>
        <begin position="61"/>
        <end position="94"/>
    </location>
</feature>
<proteinExistence type="predicted"/>
<dbReference type="Proteomes" id="UP000464507">
    <property type="component" value="Chromosome"/>
</dbReference>
<evidence type="ECO:0000256" key="6">
    <source>
        <dbReference type="SAM" id="Phobius"/>
    </source>
</evidence>
<dbReference type="PANTHER" id="PTHR35007">
    <property type="entry name" value="INTEGRAL MEMBRANE PROTEIN-RELATED"/>
    <property type="match status" value="1"/>
</dbReference>
<feature type="transmembrane region" description="Helical" evidence="6">
    <location>
        <begin position="221"/>
        <end position="241"/>
    </location>
</feature>
<reference evidence="8 9" key="1">
    <citation type="submission" date="2016-09" db="EMBL/GenBank/DDBJ databases">
        <title>Complete genome sequence of microbes from the polar regions.</title>
        <authorList>
            <person name="Liao L."/>
            <person name="Chen B."/>
        </authorList>
    </citation>
    <scope>NUCLEOTIDE SEQUENCE [LARGE SCALE GENOMIC DNA]</scope>
    <source>
        <strain evidence="8 9">ZS314</strain>
    </source>
</reference>
<evidence type="ECO:0000313" key="9">
    <source>
        <dbReference type="Proteomes" id="UP000464507"/>
    </source>
</evidence>
<evidence type="ECO:0000256" key="1">
    <source>
        <dbReference type="ARBA" id="ARBA00004651"/>
    </source>
</evidence>
<dbReference type="RefSeq" id="WP_161885870.1">
    <property type="nucleotide sequence ID" value="NZ_CP017146.1"/>
</dbReference>
<dbReference type="Pfam" id="PF00482">
    <property type="entry name" value="T2SSF"/>
    <property type="match status" value="1"/>
</dbReference>
<dbReference type="OrthoDB" id="3217742at2"/>
<feature type="transmembrane region" description="Helical" evidence="6">
    <location>
        <begin position="253"/>
        <end position="274"/>
    </location>
</feature>
<keyword evidence="9" id="KW-1185">Reference proteome</keyword>
<dbReference type="KEGG" id="mant:BHD05_07425"/>
<feature type="domain" description="Type II secretion system protein GspF" evidence="7">
    <location>
        <begin position="115"/>
        <end position="240"/>
    </location>
</feature>
<dbReference type="InterPro" id="IPR018076">
    <property type="entry name" value="T2SS_GspF_dom"/>
</dbReference>
<dbReference type="AlphaFoldDB" id="A0A7L5AGV8"/>
<organism evidence="8 9">
    <name type="scientific">Marisediminicola antarctica</name>
    <dbReference type="NCBI Taxonomy" id="674079"/>
    <lineage>
        <taxon>Bacteria</taxon>
        <taxon>Bacillati</taxon>
        <taxon>Actinomycetota</taxon>
        <taxon>Actinomycetes</taxon>
        <taxon>Micrococcales</taxon>
        <taxon>Microbacteriaceae</taxon>
        <taxon>Marisediminicola</taxon>
    </lineage>
</organism>
<evidence type="ECO:0000256" key="5">
    <source>
        <dbReference type="ARBA" id="ARBA00023136"/>
    </source>
</evidence>
<dbReference type="PANTHER" id="PTHR35007:SF2">
    <property type="entry name" value="PILUS ASSEMBLE PROTEIN"/>
    <property type="match status" value="1"/>
</dbReference>
<evidence type="ECO:0000256" key="3">
    <source>
        <dbReference type="ARBA" id="ARBA00022692"/>
    </source>
</evidence>
<keyword evidence="2" id="KW-1003">Cell membrane</keyword>
<protein>
    <submittedName>
        <fullName evidence="8">Type II secretion system protein F</fullName>
    </submittedName>
</protein>